<dbReference type="NCBIfam" id="NF033103">
    <property type="entry name" value="bla_class_A"/>
    <property type="match status" value="1"/>
</dbReference>
<sequence>MHQNEKRVGRRAVLAGLLALPVAGACAAPAAPRTPAPAPQAPDLAARFGPALAELERRYDARLGLTAVNVRTGRELKHRADERFAMCSTFKTYAAGALLAAHPLAGGYFDKVIRYTRADLRPNSPVTETRVDTGMTVAELCEAAITRSDNAAGNLLLAELGGPAAIAPFARSIGDPTTRLDRWEVELNTAIPGDERDTTTPAGIAAGYRAMVVGDALGAPEREQLKKWLIANTTGGERIRAGLPPNWVTGDKTGSGDYGTANDVAVTWTESGDAIVIAILTSKSAPDRKYDNRLHADTARIVVEALR</sequence>
<dbReference type="SUPFAM" id="SSF56601">
    <property type="entry name" value="beta-lactamase/transpeptidase-like"/>
    <property type="match status" value="1"/>
</dbReference>
<organism evidence="9 10">
    <name type="scientific">Saccharopolyspora erythraea</name>
    <name type="common">Streptomyces erythraeus</name>
    <dbReference type="NCBI Taxonomy" id="1836"/>
    <lineage>
        <taxon>Bacteria</taxon>
        <taxon>Bacillati</taxon>
        <taxon>Actinomycetota</taxon>
        <taxon>Actinomycetes</taxon>
        <taxon>Pseudonocardiales</taxon>
        <taxon>Pseudonocardiaceae</taxon>
        <taxon>Saccharopolyspora</taxon>
    </lineage>
</organism>
<dbReference type="EMBL" id="BAAAGS010000002">
    <property type="protein sequence ID" value="GAA0509769.1"/>
    <property type="molecule type" value="Genomic_DNA"/>
</dbReference>
<evidence type="ECO:0000256" key="3">
    <source>
        <dbReference type="ARBA" id="ARBA00018879"/>
    </source>
</evidence>
<dbReference type="PANTHER" id="PTHR35333:SF3">
    <property type="entry name" value="BETA-LACTAMASE-TYPE TRANSPEPTIDASE FOLD CONTAINING PROTEIN"/>
    <property type="match status" value="1"/>
</dbReference>
<dbReference type="InterPro" id="IPR000871">
    <property type="entry name" value="Beta-lactam_class-A"/>
</dbReference>
<evidence type="ECO:0000256" key="6">
    <source>
        <dbReference type="RuleBase" id="RU361140"/>
    </source>
</evidence>
<dbReference type="InterPro" id="IPR045155">
    <property type="entry name" value="Beta-lactam_cat"/>
</dbReference>
<comment type="similarity">
    <text evidence="1 6">Belongs to the class-A beta-lactamase family.</text>
</comment>
<evidence type="ECO:0000313" key="9">
    <source>
        <dbReference type="EMBL" id="GAA0509769.1"/>
    </source>
</evidence>
<dbReference type="PROSITE" id="PS51318">
    <property type="entry name" value="TAT"/>
    <property type="match status" value="1"/>
</dbReference>
<evidence type="ECO:0000256" key="7">
    <source>
        <dbReference type="SAM" id="SignalP"/>
    </source>
</evidence>
<keyword evidence="4 6" id="KW-0378">Hydrolase</keyword>
<gene>
    <name evidence="9" type="primary">bla</name>
    <name evidence="9" type="ORF">GCM10009533_05750</name>
</gene>
<accession>A0ABN1C1U6</accession>
<evidence type="ECO:0000256" key="1">
    <source>
        <dbReference type="ARBA" id="ARBA00009009"/>
    </source>
</evidence>
<keyword evidence="10" id="KW-1185">Reference proteome</keyword>
<name>A0ABN1C1U6_SACER</name>
<dbReference type="Gene3D" id="3.40.710.10">
    <property type="entry name" value="DD-peptidase/beta-lactamase superfamily"/>
    <property type="match status" value="1"/>
</dbReference>
<dbReference type="RefSeq" id="WP_011873342.1">
    <property type="nucleotide sequence ID" value="NZ_BAAAGS010000002.1"/>
</dbReference>
<evidence type="ECO:0000256" key="2">
    <source>
        <dbReference type="ARBA" id="ARBA00012865"/>
    </source>
</evidence>
<keyword evidence="7" id="KW-0732">Signal</keyword>
<feature type="chain" id="PRO_5047477947" description="Beta-lactamase" evidence="7">
    <location>
        <begin position="28"/>
        <end position="307"/>
    </location>
</feature>
<dbReference type="EC" id="3.5.2.6" evidence="2 6"/>
<feature type="domain" description="Beta-lactamase class A catalytic" evidence="8">
    <location>
        <begin position="65"/>
        <end position="281"/>
    </location>
</feature>
<dbReference type="PRINTS" id="PR00118">
    <property type="entry name" value="BLACTAMASEA"/>
</dbReference>
<protein>
    <recommendedName>
        <fullName evidence="3 6">Beta-lactamase</fullName>
        <ecNumber evidence="2 6">3.5.2.6</ecNumber>
    </recommendedName>
</protein>
<dbReference type="Proteomes" id="UP001500729">
    <property type="component" value="Unassembled WGS sequence"/>
</dbReference>
<keyword evidence="5 6" id="KW-0046">Antibiotic resistance</keyword>
<dbReference type="Pfam" id="PF13354">
    <property type="entry name" value="Beta-lactamase2"/>
    <property type="match status" value="1"/>
</dbReference>
<dbReference type="PANTHER" id="PTHR35333">
    <property type="entry name" value="BETA-LACTAMASE"/>
    <property type="match status" value="1"/>
</dbReference>
<comment type="caution">
    <text evidence="9">The sequence shown here is derived from an EMBL/GenBank/DDBJ whole genome shotgun (WGS) entry which is preliminary data.</text>
</comment>
<evidence type="ECO:0000256" key="5">
    <source>
        <dbReference type="ARBA" id="ARBA00023251"/>
    </source>
</evidence>
<dbReference type="InterPro" id="IPR012338">
    <property type="entry name" value="Beta-lactam/transpept-like"/>
</dbReference>
<evidence type="ECO:0000313" key="10">
    <source>
        <dbReference type="Proteomes" id="UP001500729"/>
    </source>
</evidence>
<dbReference type="PROSITE" id="PS51257">
    <property type="entry name" value="PROKAR_LIPOPROTEIN"/>
    <property type="match status" value="1"/>
</dbReference>
<dbReference type="InterPro" id="IPR023650">
    <property type="entry name" value="Beta-lactam_class-A_AS"/>
</dbReference>
<evidence type="ECO:0000259" key="8">
    <source>
        <dbReference type="Pfam" id="PF13354"/>
    </source>
</evidence>
<feature type="signal peptide" evidence="7">
    <location>
        <begin position="1"/>
        <end position="27"/>
    </location>
</feature>
<dbReference type="InterPro" id="IPR006311">
    <property type="entry name" value="TAT_signal"/>
</dbReference>
<evidence type="ECO:0000256" key="4">
    <source>
        <dbReference type="ARBA" id="ARBA00022801"/>
    </source>
</evidence>
<dbReference type="PROSITE" id="PS00146">
    <property type="entry name" value="BETA_LACTAMASE_A"/>
    <property type="match status" value="1"/>
</dbReference>
<reference evidence="9 10" key="1">
    <citation type="journal article" date="2019" name="Int. J. Syst. Evol. Microbiol.">
        <title>The Global Catalogue of Microorganisms (GCM) 10K type strain sequencing project: providing services to taxonomists for standard genome sequencing and annotation.</title>
        <authorList>
            <consortium name="The Broad Institute Genomics Platform"/>
            <consortium name="The Broad Institute Genome Sequencing Center for Infectious Disease"/>
            <person name="Wu L."/>
            <person name="Ma J."/>
        </authorList>
    </citation>
    <scope>NUCLEOTIDE SEQUENCE [LARGE SCALE GENOMIC DNA]</scope>
    <source>
        <strain evidence="9 10">JCM 10303</strain>
    </source>
</reference>
<proteinExistence type="inferred from homology"/>
<comment type="catalytic activity">
    <reaction evidence="6">
        <text>a beta-lactam + H2O = a substituted beta-amino acid</text>
        <dbReference type="Rhea" id="RHEA:20401"/>
        <dbReference type="ChEBI" id="CHEBI:15377"/>
        <dbReference type="ChEBI" id="CHEBI:35627"/>
        <dbReference type="ChEBI" id="CHEBI:140347"/>
        <dbReference type="EC" id="3.5.2.6"/>
    </reaction>
</comment>